<dbReference type="AlphaFoldDB" id="A0AAD7F9S3"/>
<keyword evidence="2" id="KW-1185">Reference proteome</keyword>
<protein>
    <recommendedName>
        <fullName evidence="3">F-box domain-containing protein</fullName>
    </recommendedName>
</protein>
<reference evidence="1" key="1">
    <citation type="submission" date="2023-03" db="EMBL/GenBank/DDBJ databases">
        <title>Massive genome expansion in bonnet fungi (Mycena s.s.) driven by repeated elements and novel gene families across ecological guilds.</title>
        <authorList>
            <consortium name="Lawrence Berkeley National Laboratory"/>
            <person name="Harder C.B."/>
            <person name="Miyauchi S."/>
            <person name="Viragh M."/>
            <person name="Kuo A."/>
            <person name="Thoen E."/>
            <person name="Andreopoulos B."/>
            <person name="Lu D."/>
            <person name="Skrede I."/>
            <person name="Drula E."/>
            <person name="Henrissat B."/>
            <person name="Morin E."/>
            <person name="Kohler A."/>
            <person name="Barry K."/>
            <person name="LaButti K."/>
            <person name="Morin E."/>
            <person name="Salamov A."/>
            <person name="Lipzen A."/>
            <person name="Mereny Z."/>
            <person name="Hegedus B."/>
            <person name="Baldrian P."/>
            <person name="Stursova M."/>
            <person name="Weitz H."/>
            <person name="Taylor A."/>
            <person name="Grigoriev I.V."/>
            <person name="Nagy L.G."/>
            <person name="Martin F."/>
            <person name="Kauserud H."/>
        </authorList>
    </citation>
    <scope>NUCLEOTIDE SEQUENCE</scope>
    <source>
        <strain evidence="1">9284</strain>
    </source>
</reference>
<name>A0AAD7F9S3_9AGAR</name>
<accession>A0AAD7F9S3</accession>
<proteinExistence type="predicted"/>
<organism evidence="1 2">
    <name type="scientific">Roridomyces roridus</name>
    <dbReference type="NCBI Taxonomy" id="1738132"/>
    <lineage>
        <taxon>Eukaryota</taxon>
        <taxon>Fungi</taxon>
        <taxon>Dikarya</taxon>
        <taxon>Basidiomycota</taxon>
        <taxon>Agaricomycotina</taxon>
        <taxon>Agaricomycetes</taxon>
        <taxon>Agaricomycetidae</taxon>
        <taxon>Agaricales</taxon>
        <taxon>Marasmiineae</taxon>
        <taxon>Mycenaceae</taxon>
        <taxon>Roridomyces</taxon>
    </lineage>
</organism>
<comment type="caution">
    <text evidence="1">The sequence shown here is derived from an EMBL/GenBank/DDBJ whole genome shotgun (WGS) entry which is preliminary data.</text>
</comment>
<dbReference type="Proteomes" id="UP001221142">
    <property type="component" value="Unassembled WGS sequence"/>
</dbReference>
<sequence>MSLPQELIDSILDEVNDFASLKSCSLVASSFRYPSQRILYRCVRLQDNYGAIRTLLQDSPHIASYITILHISFATSDGRPVDTESLERILESPRLTNVRRCILKQGQWGELAELFPALIRFLSGQKLHELRFFLISGIPGVYFLQFLVLAPKLSFIAMAVEPTAGDIPPPPSFEKMPREMSLAMLCETVCELLLRPEGLPYIANLQALAITRMCRNLEFYGLRLISSVRNNLQHLHLTDPVDMPDPLPSFPALVRLTLDVGRPHLEWPWEYISTLLAPTASPHLQQFIFIVTYWRRADVNLHLQSLVDAALESHPNGPSMVWVITFGRDDKRSHLAQWVSKIQAGMPRLHASGRLAIEVRYDDERVARLA</sequence>
<evidence type="ECO:0008006" key="3">
    <source>
        <dbReference type="Google" id="ProtNLM"/>
    </source>
</evidence>
<evidence type="ECO:0000313" key="2">
    <source>
        <dbReference type="Proteomes" id="UP001221142"/>
    </source>
</evidence>
<dbReference type="EMBL" id="JARKIF010000034">
    <property type="protein sequence ID" value="KAJ7611010.1"/>
    <property type="molecule type" value="Genomic_DNA"/>
</dbReference>
<evidence type="ECO:0000313" key="1">
    <source>
        <dbReference type="EMBL" id="KAJ7611010.1"/>
    </source>
</evidence>
<gene>
    <name evidence="1" type="ORF">FB45DRAFT_942279</name>
</gene>